<protein>
    <submittedName>
        <fullName evidence="1">Uncharacterized protein</fullName>
    </submittedName>
</protein>
<accession>A0ABD1YNU5</accession>
<dbReference type="EMBL" id="JBHFFA010000004">
    <property type="protein sequence ID" value="KAL2632353.1"/>
    <property type="molecule type" value="Genomic_DNA"/>
</dbReference>
<dbReference type="Proteomes" id="UP001605036">
    <property type="component" value="Unassembled WGS sequence"/>
</dbReference>
<comment type="caution">
    <text evidence="1">The sequence shown here is derived from an EMBL/GenBank/DDBJ whole genome shotgun (WGS) entry which is preliminary data.</text>
</comment>
<keyword evidence="2" id="KW-1185">Reference proteome</keyword>
<name>A0ABD1YNU5_9MARC</name>
<sequence length="76" mass="9097">MGLDEIPRVEGLKSVNCLQACHFFRDDYVRSRWETFQVMMMKSCEVELVGHEELFPRYRKYGRTDGMQLFAFGFTY</sequence>
<evidence type="ECO:0000313" key="1">
    <source>
        <dbReference type="EMBL" id="KAL2632353.1"/>
    </source>
</evidence>
<evidence type="ECO:0000313" key="2">
    <source>
        <dbReference type="Proteomes" id="UP001605036"/>
    </source>
</evidence>
<reference evidence="1 2" key="1">
    <citation type="submission" date="2024-09" db="EMBL/GenBank/DDBJ databases">
        <title>Chromosome-scale assembly of Riccia fluitans.</title>
        <authorList>
            <person name="Paukszto L."/>
            <person name="Sawicki J."/>
            <person name="Karawczyk K."/>
            <person name="Piernik-Szablinska J."/>
            <person name="Szczecinska M."/>
            <person name="Mazdziarz M."/>
        </authorList>
    </citation>
    <scope>NUCLEOTIDE SEQUENCE [LARGE SCALE GENOMIC DNA]</scope>
    <source>
        <strain evidence="1">Rf_01</strain>
        <tissue evidence="1">Aerial parts of the thallus</tissue>
    </source>
</reference>
<gene>
    <name evidence="1" type="ORF">R1flu_017039</name>
</gene>
<proteinExistence type="predicted"/>
<organism evidence="1 2">
    <name type="scientific">Riccia fluitans</name>
    <dbReference type="NCBI Taxonomy" id="41844"/>
    <lineage>
        <taxon>Eukaryota</taxon>
        <taxon>Viridiplantae</taxon>
        <taxon>Streptophyta</taxon>
        <taxon>Embryophyta</taxon>
        <taxon>Marchantiophyta</taxon>
        <taxon>Marchantiopsida</taxon>
        <taxon>Marchantiidae</taxon>
        <taxon>Marchantiales</taxon>
        <taxon>Ricciaceae</taxon>
        <taxon>Riccia</taxon>
    </lineage>
</organism>
<dbReference type="AlphaFoldDB" id="A0ABD1YNU5"/>